<evidence type="ECO:0000256" key="8">
    <source>
        <dbReference type="SAM" id="Phobius"/>
    </source>
</evidence>
<sequence>MFNNSNKTTKHSVNKCSVLFNKFRKCLVRTASIITCTAIVATSVTPAFAAGITSGTTAASSYVISNGTTAAKSSVISNEVSTDTSVSWPQAPDITCESAILVDADTGSILYEKDAHRKCYPASTTKILTGLLTIENCNLSDTLTFSTAAANSINPIEDANLGMKAGEELTVEQALYALLLYSANEVAYALAEKVAGSIDAFVDMMNNKARELGAIETHFANASGLYNPNHYTSAYDMAMIARGCYNNASFVNIDSTSSSYTIPATNVTSTPRTIKHRHKMLKGREFYYEYCKGGKTGFTDESLMTLVTFAEKDGMRLICVVFRSPDDSTRFIDTRSLFDWGFNNFKKSTTSDTQISSLFSTDNYYSSDVFNKSKLNFNMNASFITIPNSGSTSSVTMSLDKNYDITNEQGRLAAKLNYLYGDNVVGSTTLSITGGDNSNESLLPYLSAKNNSTQLSPKRCIKINIWVIAGIVAVILIIFTIINNASLSKKRSKYSKRKLRF</sequence>
<keyword evidence="8" id="KW-1133">Transmembrane helix</keyword>
<accession>A0ABV1BZ84</accession>
<dbReference type="InterPro" id="IPR012338">
    <property type="entry name" value="Beta-lactam/transpept-like"/>
</dbReference>
<evidence type="ECO:0000256" key="3">
    <source>
        <dbReference type="ARBA" id="ARBA00022801"/>
    </source>
</evidence>
<comment type="caution">
    <text evidence="11">The sequence shown here is derived from an EMBL/GenBank/DDBJ whole genome shotgun (WGS) entry which is preliminary data.</text>
</comment>
<feature type="domain" description="Peptidase S11 D-alanyl-D-alanine carboxypeptidase A N-terminal" evidence="10">
    <location>
        <begin position="89"/>
        <end position="323"/>
    </location>
</feature>
<evidence type="ECO:0000259" key="10">
    <source>
        <dbReference type="Pfam" id="PF00768"/>
    </source>
</evidence>
<evidence type="ECO:0000313" key="11">
    <source>
        <dbReference type="EMBL" id="MEQ2380632.1"/>
    </source>
</evidence>
<feature type="signal peptide" evidence="9">
    <location>
        <begin position="1"/>
        <end position="49"/>
    </location>
</feature>
<protein>
    <submittedName>
        <fullName evidence="11">D-alanyl-D-alanine carboxypeptidase family protein</fullName>
        <ecNumber evidence="11">3.4.-.-</ecNumber>
    </submittedName>
</protein>
<feature type="transmembrane region" description="Helical" evidence="8">
    <location>
        <begin position="465"/>
        <end position="487"/>
    </location>
</feature>
<dbReference type="Proteomes" id="UP001442364">
    <property type="component" value="Unassembled WGS sequence"/>
</dbReference>
<organism evidence="11 12">
    <name type="scientific">[Lactobacillus] rogosae</name>
    <dbReference type="NCBI Taxonomy" id="706562"/>
    <lineage>
        <taxon>Bacteria</taxon>
        <taxon>Bacillati</taxon>
        <taxon>Bacillota</taxon>
        <taxon>Clostridia</taxon>
        <taxon>Lachnospirales</taxon>
        <taxon>Lachnospiraceae</taxon>
        <taxon>Lachnospira</taxon>
    </lineage>
</organism>
<evidence type="ECO:0000313" key="12">
    <source>
        <dbReference type="Proteomes" id="UP001442364"/>
    </source>
</evidence>
<dbReference type="PANTHER" id="PTHR21581:SF6">
    <property type="entry name" value="TRAFFICKING PROTEIN PARTICLE COMPLEX SUBUNIT 12"/>
    <property type="match status" value="1"/>
</dbReference>
<dbReference type="SUPFAM" id="SSF56601">
    <property type="entry name" value="beta-lactamase/transpeptidase-like"/>
    <property type="match status" value="1"/>
</dbReference>
<proteinExistence type="inferred from homology"/>
<evidence type="ECO:0000256" key="2">
    <source>
        <dbReference type="ARBA" id="ARBA00022729"/>
    </source>
</evidence>
<feature type="chain" id="PRO_5047497305" evidence="9">
    <location>
        <begin position="50"/>
        <end position="501"/>
    </location>
</feature>
<comment type="similarity">
    <text evidence="1 7">Belongs to the peptidase S11 family.</text>
</comment>
<keyword evidence="12" id="KW-1185">Reference proteome</keyword>
<evidence type="ECO:0000256" key="1">
    <source>
        <dbReference type="ARBA" id="ARBA00007164"/>
    </source>
</evidence>
<keyword evidence="8" id="KW-0472">Membrane</keyword>
<dbReference type="InterPro" id="IPR001967">
    <property type="entry name" value="Peptidase_S11_N"/>
</dbReference>
<dbReference type="PANTHER" id="PTHR21581">
    <property type="entry name" value="D-ALANYL-D-ALANINE CARBOXYPEPTIDASE"/>
    <property type="match status" value="1"/>
</dbReference>
<gene>
    <name evidence="11" type="ORF">WMO14_12270</name>
</gene>
<keyword evidence="3 11" id="KW-0378">Hydrolase</keyword>
<evidence type="ECO:0000256" key="5">
    <source>
        <dbReference type="ARBA" id="ARBA00022984"/>
    </source>
</evidence>
<dbReference type="PRINTS" id="PR00725">
    <property type="entry name" value="DADACBPTASE1"/>
</dbReference>
<dbReference type="EMBL" id="JBBMER010000011">
    <property type="protein sequence ID" value="MEQ2380632.1"/>
    <property type="molecule type" value="Genomic_DNA"/>
</dbReference>
<keyword evidence="11" id="KW-0121">Carboxypeptidase</keyword>
<keyword evidence="6" id="KW-0961">Cell wall biogenesis/degradation</keyword>
<dbReference type="GO" id="GO:0004180">
    <property type="term" value="F:carboxypeptidase activity"/>
    <property type="evidence" value="ECO:0007669"/>
    <property type="project" value="UniProtKB-KW"/>
</dbReference>
<evidence type="ECO:0000256" key="6">
    <source>
        <dbReference type="ARBA" id="ARBA00023316"/>
    </source>
</evidence>
<evidence type="ECO:0000256" key="9">
    <source>
        <dbReference type="SAM" id="SignalP"/>
    </source>
</evidence>
<keyword evidence="2 9" id="KW-0732">Signal</keyword>
<keyword evidence="11" id="KW-0645">Protease</keyword>
<evidence type="ECO:0000256" key="4">
    <source>
        <dbReference type="ARBA" id="ARBA00022960"/>
    </source>
</evidence>
<keyword evidence="4" id="KW-0133">Cell shape</keyword>
<name>A0ABV1BZ84_9FIRM</name>
<dbReference type="Gene3D" id="3.40.710.10">
    <property type="entry name" value="DD-peptidase/beta-lactamase superfamily"/>
    <property type="match status" value="1"/>
</dbReference>
<dbReference type="EC" id="3.4.-.-" evidence="11"/>
<dbReference type="Pfam" id="PF00768">
    <property type="entry name" value="Peptidase_S11"/>
    <property type="match status" value="1"/>
</dbReference>
<dbReference type="InterPro" id="IPR018044">
    <property type="entry name" value="Peptidase_S11"/>
</dbReference>
<dbReference type="RefSeq" id="WP_055177395.1">
    <property type="nucleotide sequence ID" value="NZ_DAWCMB010000403.1"/>
</dbReference>
<keyword evidence="5" id="KW-0573">Peptidoglycan synthesis</keyword>
<reference evidence="11 12" key="1">
    <citation type="submission" date="2024-03" db="EMBL/GenBank/DDBJ databases">
        <title>Human intestinal bacterial collection.</title>
        <authorList>
            <person name="Pauvert C."/>
            <person name="Hitch T.C.A."/>
            <person name="Clavel T."/>
        </authorList>
    </citation>
    <scope>NUCLEOTIDE SEQUENCE [LARGE SCALE GENOMIC DNA]</scope>
    <source>
        <strain evidence="11 12">CLA-AA-H255</strain>
    </source>
</reference>
<keyword evidence="8" id="KW-0812">Transmembrane</keyword>
<evidence type="ECO:0000256" key="7">
    <source>
        <dbReference type="RuleBase" id="RU004016"/>
    </source>
</evidence>